<comment type="caution">
    <text evidence="6">The sequence shown here is derived from an EMBL/GenBank/DDBJ whole genome shotgun (WGS) entry which is preliminary data.</text>
</comment>
<keyword evidence="7" id="KW-1185">Reference proteome</keyword>
<keyword evidence="4" id="KW-0472">Membrane</keyword>
<dbReference type="SUPFAM" id="SSF46966">
    <property type="entry name" value="Spectrin repeat"/>
    <property type="match status" value="1"/>
</dbReference>
<dbReference type="EMBL" id="JANIIK010000035">
    <property type="protein sequence ID" value="KAJ3613455.1"/>
    <property type="molecule type" value="Genomic_DNA"/>
</dbReference>
<accession>A0A9Q0EU09</accession>
<feature type="region of interest" description="Disordered" evidence="5">
    <location>
        <begin position="560"/>
        <end position="587"/>
    </location>
</feature>
<feature type="region of interest" description="Disordered" evidence="5">
    <location>
        <begin position="331"/>
        <end position="359"/>
    </location>
</feature>
<evidence type="ECO:0000256" key="2">
    <source>
        <dbReference type="ARBA" id="ARBA00022553"/>
    </source>
</evidence>
<sequence>MVWCQWEELQKQIRRQHSWMLGALRAFLHQSHGPLLAGQEPPANQKAPSPTDCLKPSEPVSHDSCQNLSHTIQPSEPVSHDSRQNLSHTTAADQLDQRFQSDALEQLSSTLNGLQYPSTTTSLQDYEANYQELCDWLTDMEATVTDSHQLMMSEKQKDHLFKGLQLEVSEMRGQASSLLGCLTSDVHHQTHTLTHRWSQLEKVISEHVGCGSPQAGGGGGAGETRSHQAGEGGGAGETRCPLSRALLDQLEVRIKELKSWLRDTELLIFNSVCLHTDQTASLQLPCFQMGPLDEVGPEAEQHREALQLLSINLERRWEAVLMQSLQWRKQAGQGAAGGGPASDSISQSEGPVAAPWATPPSNRVYQVYSLHSTLLKSMSKDSSFSSLESLPDLLGAGGRGGGGGDPEEQEEEQERRRSSEGGGGEERGGEREEHVSSRRSDHRCVLLLHDREGESKWSETKEKGEESRRLRDKVERRRRERRRGGREEEVQMFGDPTSSHNLEVLETSEGKDVTELFPSFSRDLLQRSTSLESGLAPCLSPGELSRRTLELLKRLEKIQSPAAPPPELGMTRSVSDMSGSAASSTEDFSFSLGSEEWGGGARSGLLLQPGLGEEERRPGRGRRLPQAGDDLSMLVNVSCASCTDEDEDDDEEGEVAVERCEYMRKELHNWMRPPSRLSFTCSSPRGEPDLQDELQGRRSLTVQERFAFSSLVTEESRREEIIHMSSQVQTPGQGEVFRAQQNPSLLSQIREKILEHSHRPLHLSDGDFYSYLSLSSHDSDCGEVTASGHAHSSSPAPYSIPCYTAAAGSAHGSAPRCDADAHCTCEDRYADGPQCPPSPGSSPGPSPGLREEEALFPACTEEVYLGPPLCYGYITYVEKEEAMDTGGGLV</sequence>
<feature type="compositionally biased region" description="Low complexity" evidence="5">
    <location>
        <begin position="573"/>
        <end position="584"/>
    </location>
</feature>
<keyword evidence="2" id="KW-0597">Phosphoprotein</keyword>
<comment type="subcellular location">
    <subcellularLocation>
        <location evidence="1">Endomembrane system</location>
    </subcellularLocation>
</comment>
<name>A0A9Q0EU09_9TELE</name>
<feature type="region of interest" description="Disordered" evidence="5">
    <location>
        <begin position="34"/>
        <end position="85"/>
    </location>
</feature>
<protein>
    <submittedName>
        <fullName evidence="6">Uncharacterized protein</fullName>
    </submittedName>
</protein>
<feature type="region of interest" description="Disordered" evidence="5">
    <location>
        <begin position="455"/>
        <end position="503"/>
    </location>
</feature>
<evidence type="ECO:0000256" key="4">
    <source>
        <dbReference type="ARBA" id="ARBA00023136"/>
    </source>
</evidence>
<evidence type="ECO:0000256" key="1">
    <source>
        <dbReference type="ARBA" id="ARBA00004308"/>
    </source>
</evidence>
<feature type="compositionally biased region" description="Gly residues" evidence="5">
    <location>
        <begin position="395"/>
        <end position="404"/>
    </location>
</feature>
<keyword evidence="3" id="KW-0677">Repeat</keyword>
<gene>
    <name evidence="6" type="ORF">NHX12_019704</name>
</gene>
<evidence type="ECO:0000313" key="6">
    <source>
        <dbReference type="EMBL" id="KAJ3613455.1"/>
    </source>
</evidence>
<feature type="region of interest" description="Disordered" evidence="5">
    <location>
        <begin position="601"/>
        <end position="627"/>
    </location>
</feature>
<dbReference type="OrthoDB" id="10041151at2759"/>
<reference evidence="6" key="1">
    <citation type="submission" date="2022-07" db="EMBL/GenBank/DDBJ databases">
        <title>Chromosome-level genome of Muraenolepis orangiensis.</title>
        <authorList>
            <person name="Kim J."/>
        </authorList>
    </citation>
    <scope>NUCLEOTIDE SEQUENCE</scope>
    <source>
        <strain evidence="6">KU_S4_2022</strain>
        <tissue evidence="6">Muscle</tissue>
    </source>
</reference>
<feature type="compositionally biased region" description="Polar residues" evidence="5">
    <location>
        <begin position="63"/>
        <end position="76"/>
    </location>
</feature>
<organism evidence="6 7">
    <name type="scientific">Muraenolepis orangiensis</name>
    <name type="common">Patagonian moray cod</name>
    <dbReference type="NCBI Taxonomy" id="630683"/>
    <lineage>
        <taxon>Eukaryota</taxon>
        <taxon>Metazoa</taxon>
        <taxon>Chordata</taxon>
        <taxon>Craniata</taxon>
        <taxon>Vertebrata</taxon>
        <taxon>Euteleostomi</taxon>
        <taxon>Actinopterygii</taxon>
        <taxon>Neopterygii</taxon>
        <taxon>Teleostei</taxon>
        <taxon>Neoteleostei</taxon>
        <taxon>Acanthomorphata</taxon>
        <taxon>Zeiogadaria</taxon>
        <taxon>Gadariae</taxon>
        <taxon>Gadiformes</taxon>
        <taxon>Muraenolepidoidei</taxon>
        <taxon>Muraenolepididae</taxon>
        <taxon>Muraenolepis</taxon>
    </lineage>
</organism>
<feature type="compositionally biased region" description="Low complexity" evidence="5">
    <location>
        <begin position="384"/>
        <end position="394"/>
    </location>
</feature>
<dbReference type="Proteomes" id="UP001148018">
    <property type="component" value="Unassembled WGS sequence"/>
</dbReference>
<feature type="compositionally biased region" description="Basic and acidic residues" evidence="5">
    <location>
        <begin position="455"/>
        <end position="477"/>
    </location>
</feature>
<feature type="compositionally biased region" description="Basic and acidic residues" evidence="5">
    <location>
        <begin position="413"/>
        <end position="441"/>
    </location>
</feature>
<evidence type="ECO:0000256" key="3">
    <source>
        <dbReference type="ARBA" id="ARBA00022737"/>
    </source>
</evidence>
<feature type="region of interest" description="Disordered" evidence="5">
    <location>
        <begin position="384"/>
        <end position="441"/>
    </location>
</feature>
<dbReference type="PANTHER" id="PTHR14514:SF2">
    <property type="entry name" value="A-KINASE ANCHOR PROTEIN 6"/>
    <property type="match status" value="1"/>
</dbReference>
<dbReference type="AlphaFoldDB" id="A0A9Q0EU09"/>
<proteinExistence type="predicted"/>
<evidence type="ECO:0000256" key="5">
    <source>
        <dbReference type="SAM" id="MobiDB-lite"/>
    </source>
</evidence>
<dbReference type="PANTHER" id="PTHR14514">
    <property type="entry name" value="PKA ANCHORING PROTEIN"/>
    <property type="match status" value="1"/>
</dbReference>
<evidence type="ECO:0000313" key="7">
    <source>
        <dbReference type="Proteomes" id="UP001148018"/>
    </source>
</evidence>
<feature type="region of interest" description="Disordered" evidence="5">
    <location>
        <begin position="213"/>
        <end position="238"/>
    </location>
</feature>